<dbReference type="Gene3D" id="3.40.50.720">
    <property type="entry name" value="NAD(P)-binding Rossmann-like Domain"/>
    <property type="match status" value="2"/>
</dbReference>
<feature type="domain" description="NAD-dependent epimerase/dehydratase" evidence="3">
    <location>
        <begin position="11"/>
        <end position="178"/>
    </location>
</feature>
<dbReference type="SUPFAM" id="SSF51735">
    <property type="entry name" value="NAD(P)-binding Rossmann-fold domains"/>
    <property type="match status" value="1"/>
</dbReference>
<evidence type="ECO:0000313" key="5">
    <source>
        <dbReference type="Proteomes" id="UP000013827"/>
    </source>
</evidence>
<reference evidence="5" key="1">
    <citation type="journal article" date="2013" name="Nature">
        <title>Pan genome of the phytoplankton Emiliania underpins its global distribution.</title>
        <authorList>
            <person name="Read B.A."/>
            <person name="Kegel J."/>
            <person name="Klute M.J."/>
            <person name="Kuo A."/>
            <person name="Lefebvre S.C."/>
            <person name="Maumus F."/>
            <person name="Mayer C."/>
            <person name="Miller J."/>
            <person name="Monier A."/>
            <person name="Salamov A."/>
            <person name="Young J."/>
            <person name="Aguilar M."/>
            <person name="Claverie J.M."/>
            <person name="Frickenhaus S."/>
            <person name="Gonzalez K."/>
            <person name="Herman E.K."/>
            <person name="Lin Y.C."/>
            <person name="Napier J."/>
            <person name="Ogata H."/>
            <person name="Sarno A.F."/>
            <person name="Shmutz J."/>
            <person name="Schroeder D."/>
            <person name="de Vargas C."/>
            <person name="Verret F."/>
            <person name="von Dassow P."/>
            <person name="Valentin K."/>
            <person name="Van de Peer Y."/>
            <person name="Wheeler G."/>
            <person name="Dacks J.B."/>
            <person name="Delwiche C.F."/>
            <person name="Dyhrman S.T."/>
            <person name="Glockner G."/>
            <person name="John U."/>
            <person name="Richards T."/>
            <person name="Worden A.Z."/>
            <person name="Zhang X."/>
            <person name="Grigoriev I.V."/>
            <person name="Allen A.E."/>
            <person name="Bidle K."/>
            <person name="Borodovsky M."/>
            <person name="Bowler C."/>
            <person name="Brownlee C."/>
            <person name="Cock J.M."/>
            <person name="Elias M."/>
            <person name="Gladyshev V.N."/>
            <person name="Groth M."/>
            <person name="Guda C."/>
            <person name="Hadaegh A."/>
            <person name="Iglesias-Rodriguez M.D."/>
            <person name="Jenkins J."/>
            <person name="Jones B.M."/>
            <person name="Lawson T."/>
            <person name="Leese F."/>
            <person name="Lindquist E."/>
            <person name="Lobanov A."/>
            <person name="Lomsadze A."/>
            <person name="Malik S.B."/>
            <person name="Marsh M.E."/>
            <person name="Mackinder L."/>
            <person name="Mock T."/>
            <person name="Mueller-Roeber B."/>
            <person name="Pagarete A."/>
            <person name="Parker M."/>
            <person name="Probert I."/>
            <person name="Quesneville H."/>
            <person name="Raines C."/>
            <person name="Rensing S.A."/>
            <person name="Riano-Pachon D.M."/>
            <person name="Richier S."/>
            <person name="Rokitta S."/>
            <person name="Shiraiwa Y."/>
            <person name="Soanes D.M."/>
            <person name="van der Giezen M."/>
            <person name="Wahlund T.M."/>
            <person name="Williams B."/>
            <person name="Wilson W."/>
            <person name="Wolfe G."/>
            <person name="Wurch L.L."/>
        </authorList>
    </citation>
    <scope>NUCLEOTIDE SEQUENCE</scope>
</reference>
<dbReference type="EnsemblProtists" id="EOD13977">
    <property type="protein sequence ID" value="EOD13977"/>
    <property type="gene ID" value="EMIHUDRAFT_124402"/>
</dbReference>
<reference evidence="4" key="2">
    <citation type="submission" date="2024-10" db="UniProtKB">
        <authorList>
            <consortium name="EnsemblProtists"/>
        </authorList>
    </citation>
    <scope>IDENTIFICATION</scope>
</reference>
<accession>A0A0D3IRU2</accession>
<dbReference type="STRING" id="2903.R1BW67"/>
<dbReference type="GeneID" id="17260128"/>
<dbReference type="GO" id="GO:0016616">
    <property type="term" value="F:oxidoreductase activity, acting on the CH-OH group of donors, NAD or NADP as acceptor"/>
    <property type="evidence" value="ECO:0007669"/>
    <property type="project" value="TreeGrafter"/>
</dbReference>
<dbReference type="InterPro" id="IPR001509">
    <property type="entry name" value="Epimerase_deHydtase"/>
</dbReference>
<dbReference type="AlphaFoldDB" id="A0A0D3IRU2"/>
<dbReference type="Pfam" id="PF01370">
    <property type="entry name" value="Epimerase"/>
    <property type="match status" value="1"/>
</dbReference>
<dbReference type="Proteomes" id="UP000013827">
    <property type="component" value="Unassembled WGS sequence"/>
</dbReference>
<protein>
    <recommendedName>
        <fullName evidence="3">NAD-dependent epimerase/dehydratase domain-containing protein</fullName>
    </recommendedName>
</protein>
<organism evidence="4 5">
    <name type="scientific">Emiliania huxleyi (strain CCMP1516)</name>
    <dbReference type="NCBI Taxonomy" id="280463"/>
    <lineage>
        <taxon>Eukaryota</taxon>
        <taxon>Haptista</taxon>
        <taxon>Haptophyta</taxon>
        <taxon>Prymnesiophyceae</taxon>
        <taxon>Isochrysidales</taxon>
        <taxon>Noelaerhabdaceae</taxon>
        <taxon>Emiliania</taxon>
    </lineage>
</organism>
<keyword evidence="1" id="KW-0560">Oxidoreductase</keyword>
<dbReference type="InterPro" id="IPR050425">
    <property type="entry name" value="NAD(P)_dehydrat-like"/>
</dbReference>
<dbReference type="PANTHER" id="PTHR10366:SF564">
    <property type="entry name" value="STEROL-4-ALPHA-CARBOXYLATE 3-DEHYDROGENASE, DECARBOXYLATING"/>
    <property type="match status" value="1"/>
</dbReference>
<dbReference type="PANTHER" id="PTHR10366">
    <property type="entry name" value="NAD DEPENDENT EPIMERASE/DEHYDRATASE"/>
    <property type="match status" value="1"/>
</dbReference>
<keyword evidence="5" id="KW-1185">Reference proteome</keyword>
<evidence type="ECO:0000256" key="1">
    <source>
        <dbReference type="ARBA" id="ARBA00023002"/>
    </source>
</evidence>
<dbReference type="InterPro" id="IPR036291">
    <property type="entry name" value="NAD(P)-bd_dom_sf"/>
</dbReference>
<dbReference type="PaxDb" id="2903-EOD13977"/>
<dbReference type="HOGENOM" id="CLU_007383_9_4_1"/>
<name>A0A0D3IRU2_EMIH1</name>
<evidence type="ECO:0000259" key="3">
    <source>
        <dbReference type="Pfam" id="PF01370"/>
    </source>
</evidence>
<proteinExistence type="inferred from homology"/>
<evidence type="ECO:0000256" key="2">
    <source>
        <dbReference type="ARBA" id="ARBA00023445"/>
    </source>
</evidence>
<dbReference type="KEGG" id="ehx:EMIHUDRAFT_124402"/>
<comment type="similarity">
    <text evidence="2">Belongs to the NAD(P)-dependent epimerase/dehydratase family. Dihydroflavonol-4-reductase subfamily.</text>
</comment>
<dbReference type="RefSeq" id="XP_005766406.1">
    <property type="nucleotide sequence ID" value="XM_005766349.1"/>
</dbReference>
<dbReference type="eggNOG" id="KOG1502">
    <property type="taxonomic scope" value="Eukaryota"/>
</dbReference>
<evidence type="ECO:0000313" key="4">
    <source>
        <dbReference type="EnsemblProtists" id="EOD13977"/>
    </source>
</evidence>
<sequence>MPNLSPASGAVLVTGASGLVGGHVCSLLCKSGYSVRAAVRDTSADKVKFLEKMGCSLVRVPDLLSDEGWLAAMDGCVGLMHVASPVQLPGDGALSDDQIIEQAVSGTERALRFAAASGSVQRVVVTATMASADKNDNPETGYSKSKTAAEAKVWELAEAHKEKFSVTTVHPAVVLGPVLEGQSVSSTMGYLKMMLSGK</sequence>